<proteinExistence type="predicted"/>
<organism evidence="1 2">
    <name type="scientific">Mythimna loreyi</name>
    <dbReference type="NCBI Taxonomy" id="667449"/>
    <lineage>
        <taxon>Eukaryota</taxon>
        <taxon>Metazoa</taxon>
        <taxon>Ecdysozoa</taxon>
        <taxon>Arthropoda</taxon>
        <taxon>Hexapoda</taxon>
        <taxon>Insecta</taxon>
        <taxon>Pterygota</taxon>
        <taxon>Neoptera</taxon>
        <taxon>Endopterygota</taxon>
        <taxon>Lepidoptera</taxon>
        <taxon>Glossata</taxon>
        <taxon>Ditrysia</taxon>
        <taxon>Noctuoidea</taxon>
        <taxon>Noctuidae</taxon>
        <taxon>Noctuinae</taxon>
        <taxon>Hadenini</taxon>
        <taxon>Mythimna</taxon>
    </lineage>
</organism>
<sequence>MALKRLPNDVQSLLCASAQINNYKKAIEELIYNSLDAKSTSIAIRIHIQESTIQVIDNGIGIAKEDFNAIGQRYMTSKLTDLATLKAAPKNYGYRGEFISNIITVTQMVKITSRHEKTEETWAKTFIDGKEKKFAQMTTRPTMGTTNGNKNNNDDNVSIKNKAELIIPDQNNEQQIIQVAVDNSEKKKEIKTFVNSKHRKEKKVIHTYSIHDNHSEVNEDSIMSITTKDDCIDNSKNLNIVFVSKSQHRSKPSVLSCNAIVEPLDVCETVIDEIGSGEKEFAISFNENNQLNDSLYGNIKDGFEKHIESGRTTSNEGNDCVSDSVSHHFNCAEKIIQSNRIHNIIDENLQDPVVNNQEAKINIDPENILVRNINTVNMDSNIENNFNLKNRPRFLPKGMSQIFENCHNKTACVYDADKDYYEDSIYNNFANDVQVNSEIYEPIIQNIEDLTTKNIQKFQNKIKKDNASLVFDESSLKNAKVLGQADCKFIVAIMKKRCEQREEGSEYLILFDQHAVHERIRLEKNLADYLNEEGWTSVAVDNIVLKMSKDEILYLHNYKDKFTQLGLQWTISTDCEVIIHSIPEAILGKNPREVERVIKAVRNLVIEEINIIKLQKGCVSLYPKSIMDLVCSESCRYAIKFGDHLTKSDCVKLINDISNCKTPFQCAHGRPVMAVIMDIIPDKRTYKINSEALRRFKQRNTRKC</sequence>
<name>A0ACC2QU29_9NEOP</name>
<comment type="caution">
    <text evidence="1">The sequence shown here is derived from an EMBL/GenBank/DDBJ whole genome shotgun (WGS) entry which is preliminary data.</text>
</comment>
<dbReference type="EMBL" id="CM056784">
    <property type="protein sequence ID" value="KAJ8724376.1"/>
    <property type="molecule type" value="Genomic_DNA"/>
</dbReference>
<accession>A0ACC2QU29</accession>
<keyword evidence="2" id="KW-1185">Reference proteome</keyword>
<protein>
    <submittedName>
        <fullName evidence="1">Uncharacterized protein</fullName>
    </submittedName>
</protein>
<gene>
    <name evidence="1" type="ORF">PYW08_015850</name>
</gene>
<reference evidence="1" key="1">
    <citation type="submission" date="2023-03" db="EMBL/GenBank/DDBJ databases">
        <title>Chromosome-level genomes of two armyworms, Mythimna separata and Mythimna loreyi, provide insights into the biosynthesis and reception of sex pheromones.</title>
        <authorList>
            <person name="Zhao H."/>
        </authorList>
    </citation>
    <scope>NUCLEOTIDE SEQUENCE</scope>
    <source>
        <strain evidence="1">BeijingLab</strain>
    </source>
</reference>
<evidence type="ECO:0000313" key="1">
    <source>
        <dbReference type="EMBL" id="KAJ8724376.1"/>
    </source>
</evidence>
<dbReference type="Proteomes" id="UP001231649">
    <property type="component" value="Chromosome 8"/>
</dbReference>
<evidence type="ECO:0000313" key="2">
    <source>
        <dbReference type="Proteomes" id="UP001231649"/>
    </source>
</evidence>